<evidence type="ECO:0000259" key="2">
    <source>
        <dbReference type="Pfam" id="PF20410"/>
    </source>
</evidence>
<feature type="domain" description="X-Tfes XVIPCD" evidence="2">
    <location>
        <begin position="370"/>
        <end position="462"/>
    </location>
</feature>
<dbReference type="Pfam" id="PF20410">
    <property type="entry name" value="X-Tfes_XVIPCD"/>
    <property type="match status" value="1"/>
</dbReference>
<dbReference type="AlphaFoldDB" id="A0A6V7EHT9"/>
<organism evidence="3">
    <name type="scientific">Xanthomonas hortorum pv. gardneri</name>
    <dbReference type="NCBI Taxonomy" id="2754056"/>
    <lineage>
        <taxon>Bacteria</taxon>
        <taxon>Pseudomonadati</taxon>
        <taxon>Pseudomonadota</taxon>
        <taxon>Gammaproteobacteria</taxon>
        <taxon>Lysobacterales</taxon>
        <taxon>Lysobacteraceae</taxon>
        <taxon>Xanthomonas</taxon>
    </lineage>
</organism>
<evidence type="ECO:0000313" key="3">
    <source>
        <dbReference type="EMBL" id="CAD0350822.1"/>
    </source>
</evidence>
<dbReference type="RefSeq" id="WP_155767017.1">
    <property type="nucleotide sequence ID" value="NZ_CP018728.1"/>
</dbReference>
<reference evidence="3" key="1">
    <citation type="submission" date="2020-07" db="EMBL/GenBank/DDBJ databases">
        <authorList>
            <person name="Pothier F. J."/>
        </authorList>
    </citation>
    <scope>NUCLEOTIDE SEQUENCE</scope>
    <source>
        <strain evidence="3">CFBP 8129</strain>
    </source>
</reference>
<proteinExistence type="predicted"/>
<name>A0A6V7EHT9_9XANT</name>
<feature type="region of interest" description="Disordered" evidence="1">
    <location>
        <begin position="471"/>
        <end position="494"/>
    </location>
</feature>
<gene>
    <name evidence="3" type="ORF">CFBP8129_36280</name>
</gene>
<protein>
    <recommendedName>
        <fullName evidence="2">X-Tfes XVIPCD domain-containing protein</fullName>
    </recommendedName>
</protein>
<accession>A0A6V7EHT9</accession>
<dbReference type="EMBL" id="LR828253">
    <property type="protein sequence ID" value="CAD0350816.1"/>
    <property type="molecule type" value="Genomic_DNA"/>
</dbReference>
<dbReference type="InterPro" id="IPR046519">
    <property type="entry name" value="X-Tfes_XVIPCD"/>
</dbReference>
<dbReference type="EMBL" id="LR828253">
    <property type="protein sequence ID" value="CAD0350822.1"/>
    <property type="molecule type" value="Genomic_DNA"/>
</dbReference>
<evidence type="ECO:0000256" key="1">
    <source>
        <dbReference type="SAM" id="MobiDB-lite"/>
    </source>
</evidence>
<sequence>MTQGYRYDALSRQSFEVLAYSAVGRASEVNLGAAYALQHGTGNSGWSVGIMQWDFGQPGRGAAAEEMLRHYAEWAPPQQQFNHLEQTNLLQRLQTPGQVGNDLSTAEQDRLNEFLRSDDGRTFVQGLNDQQVDRKWEAVGQPLSQIIWLQDLNRDHPESAAAIVAVTSKLYNQNQARGALLVESLQQSDGMTADAVREWIGNQGINGLNPAARAAIVSGRDATLRGVGLVNALELGQGQGSEEWQSKVREADNPALARGFNNEPSLQLFDAMLRDPVNGSRILDRMDERTSGPILTITGRNELAREEISQVRVDREGSLSVTNPSGEIHTWEGRAWSSALEPTDPHYHQGAHPFGPPAPFAIDSPALPQIFGQCVEHVHALDRSMGRLPDDRSDRAAACLATEAMANGLTRVDHVILSTATPSRQAGQYLFAVQGEPSNPASMRAHVPTEVAINTPVEVSIQHGVDIHREQLSKQQSMQREQAQEQERPGPVVG</sequence>